<dbReference type="PANTHER" id="PTHR38886:SF1">
    <property type="entry name" value="NACHT-NTPASE AND P-LOOP NTPASES N-TERMINAL DOMAIN-CONTAINING PROTEIN"/>
    <property type="match status" value="1"/>
</dbReference>
<evidence type="ECO:0000313" key="2">
    <source>
        <dbReference type="EMBL" id="RPA91082.1"/>
    </source>
</evidence>
<keyword evidence="1" id="KW-0732">Signal</keyword>
<proteinExistence type="predicted"/>
<organism evidence="2 3">
    <name type="scientific">Choiromyces venosus 120613-1</name>
    <dbReference type="NCBI Taxonomy" id="1336337"/>
    <lineage>
        <taxon>Eukaryota</taxon>
        <taxon>Fungi</taxon>
        <taxon>Dikarya</taxon>
        <taxon>Ascomycota</taxon>
        <taxon>Pezizomycotina</taxon>
        <taxon>Pezizomycetes</taxon>
        <taxon>Pezizales</taxon>
        <taxon>Tuberaceae</taxon>
        <taxon>Choiromyces</taxon>
    </lineage>
</organism>
<dbReference type="EMBL" id="ML120505">
    <property type="protein sequence ID" value="RPA91082.1"/>
    <property type="molecule type" value="Genomic_DNA"/>
</dbReference>
<dbReference type="AlphaFoldDB" id="A0A3N4IY26"/>
<reference evidence="2 3" key="1">
    <citation type="journal article" date="2018" name="Nat. Ecol. Evol.">
        <title>Pezizomycetes genomes reveal the molecular basis of ectomycorrhizal truffle lifestyle.</title>
        <authorList>
            <person name="Murat C."/>
            <person name="Payen T."/>
            <person name="Noel B."/>
            <person name="Kuo A."/>
            <person name="Morin E."/>
            <person name="Chen J."/>
            <person name="Kohler A."/>
            <person name="Krizsan K."/>
            <person name="Balestrini R."/>
            <person name="Da Silva C."/>
            <person name="Montanini B."/>
            <person name="Hainaut M."/>
            <person name="Levati E."/>
            <person name="Barry K.W."/>
            <person name="Belfiori B."/>
            <person name="Cichocki N."/>
            <person name="Clum A."/>
            <person name="Dockter R.B."/>
            <person name="Fauchery L."/>
            <person name="Guy J."/>
            <person name="Iotti M."/>
            <person name="Le Tacon F."/>
            <person name="Lindquist E.A."/>
            <person name="Lipzen A."/>
            <person name="Malagnac F."/>
            <person name="Mello A."/>
            <person name="Molinier V."/>
            <person name="Miyauchi S."/>
            <person name="Poulain J."/>
            <person name="Riccioni C."/>
            <person name="Rubini A."/>
            <person name="Sitrit Y."/>
            <person name="Splivallo R."/>
            <person name="Traeger S."/>
            <person name="Wang M."/>
            <person name="Zifcakova L."/>
            <person name="Wipf D."/>
            <person name="Zambonelli A."/>
            <person name="Paolocci F."/>
            <person name="Nowrousian M."/>
            <person name="Ottonello S."/>
            <person name="Baldrian P."/>
            <person name="Spatafora J.W."/>
            <person name="Henrissat B."/>
            <person name="Nagy L.G."/>
            <person name="Aury J.M."/>
            <person name="Wincker P."/>
            <person name="Grigoriev I.V."/>
            <person name="Bonfante P."/>
            <person name="Martin F.M."/>
        </authorList>
    </citation>
    <scope>NUCLEOTIDE SEQUENCE [LARGE SCALE GENOMIC DNA]</scope>
    <source>
        <strain evidence="2 3">120613-1</strain>
    </source>
</reference>
<accession>A0A3N4IY26</accession>
<sequence length="353" mass="38789">MAMPLSIGDILLLSQIAYQVALAFTSGRKSAPKEFNEVENQLFALSKALDMLSEEVKASRANPITASGADKEAAESLGSMITNCRTTLEGLEQIVQEYCPAMDDGKRSGVGGDDAVKLQKRKWSKKIKDNWKKVVWTTGEGDLSVLREKLTLHVTAITLVVGTLQSKKSTRLNEEFGEMRKTLEGIQLDQQQAVKALMEKLPTSTNPIPEIEKLVLHQTGNFINYVPGGSMPNGGVGKEVGSIIPGHDTPPGRELDFRKKGYKNKPVFELCLAAKGGDLKVICARAAVNLEWVPSQRTSVNSKRVRTFVCLCAGTGSSMVPFGASNEMHEIHADELEDLHCLFYITWYWGCRD</sequence>
<keyword evidence="3" id="KW-1185">Reference proteome</keyword>
<evidence type="ECO:0000313" key="3">
    <source>
        <dbReference type="Proteomes" id="UP000276215"/>
    </source>
</evidence>
<dbReference type="PANTHER" id="PTHR38886">
    <property type="entry name" value="SESA DOMAIN-CONTAINING PROTEIN"/>
    <property type="match status" value="1"/>
</dbReference>
<evidence type="ECO:0008006" key="4">
    <source>
        <dbReference type="Google" id="ProtNLM"/>
    </source>
</evidence>
<dbReference type="OrthoDB" id="5404564at2759"/>
<feature type="signal peptide" evidence="1">
    <location>
        <begin position="1"/>
        <end position="23"/>
    </location>
</feature>
<dbReference type="Proteomes" id="UP000276215">
    <property type="component" value="Unassembled WGS sequence"/>
</dbReference>
<feature type="chain" id="PRO_5018094048" description="Fungal N-terminal domain-containing protein" evidence="1">
    <location>
        <begin position="24"/>
        <end position="353"/>
    </location>
</feature>
<dbReference type="STRING" id="1336337.A0A3N4IY26"/>
<evidence type="ECO:0000256" key="1">
    <source>
        <dbReference type="SAM" id="SignalP"/>
    </source>
</evidence>
<name>A0A3N4IY26_9PEZI</name>
<gene>
    <name evidence="2" type="ORF">L873DRAFT_1715474</name>
</gene>
<protein>
    <recommendedName>
        <fullName evidence="4">Fungal N-terminal domain-containing protein</fullName>
    </recommendedName>
</protein>